<gene>
    <name evidence="1" type="ORF">MGAL_10B066024</name>
</gene>
<evidence type="ECO:0000313" key="2">
    <source>
        <dbReference type="Proteomes" id="UP000596742"/>
    </source>
</evidence>
<evidence type="ECO:0000313" key="1">
    <source>
        <dbReference type="EMBL" id="VDI08646.1"/>
    </source>
</evidence>
<dbReference type="AlphaFoldDB" id="A0A8B6CSZ9"/>
<name>A0A8B6CSZ9_MYTGA</name>
<dbReference type="Proteomes" id="UP000596742">
    <property type="component" value="Unassembled WGS sequence"/>
</dbReference>
<accession>A0A8B6CSZ9</accession>
<organism evidence="1 2">
    <name type="scientific">Mytilus galloprovincialis</name>
    <name type="common">Mediterranean mussel</name>
    <dbReference type="NCBI Taxonomy" id="29158"/>
    <lineage>
        <taxon>Eukaryota</taxon>
        <taxon>Metazoa</taxon>
        <taxon>Spiralia</taxon>
        <taxon>Lophotrochozoa</taxon>
        <taxon>Mollusca</taxon>
        <taxon>Bivalvia</taxon>
        <taxon>Autobranchia</taxon>
        <taxon>Pteriomorphia</taxon>
        <taxon>Mytilida</taxon>
        <taxon>Mytiloidea</taxon>
        <taxon>Mytilidae</taxon>
        <taxon>Mytilinae</taxon>
        <taxon>Mytilus</taxon>
    </lineage>
</organism>
<protein>
    <submittedName>
        <fullName evidence="1">Uncharacterized protein</fullName>
    </submittedName>
</protein>
<reference evidence="1" key="1">
    <citation type="submission" date="2018-11" db="EMBL/GenBank/DDBJ databases">
        <authorList>
            <person name="Alioto T."/>
            <person name="Alioto T."/>
        </authorList>
    </citation>
    <scope>NUCLEOTIDE SEQUENCE</scope>
</reference>
<comment type="caution">
    <text evidence="1">The sequence shown here is derived from an EMBL/GenBank/DDBJ whole genome shotgun (WGS) entry which is preliminary data.</text>
</comment>
<dbReference type="EMBL" id="UYJE01002210">
    <property type="protein sequence ID" value="VDI08646.1"/>
    <property type="molecule type" value="Genomic_DNA"/>
</dbReference>
<sequence length="50" mass="6042">IGYHYQFTWRHVAETVIKASGQNVIKFDKRIFLGATRKRRIKHGKNYFFN</sequence>
<keyword evidence="2" id="KW-1185">Reference proteome</keyword>
<feature type="non-terminal residue" evidence="1">
    <location>
        <position position="50"/>
    </location>
</feature>
<feature type="non-terminal residue" evidence="1">
    <location>
        <position position="1"/>
    </location>
</feature>
<proteinExistence type="predicted"/>